<dbReference type="RefSeq" id="XP_037145012.1">
    <property type="nucleotide sequence ID" value="XM_037289117.1"/>
</dbReference>
<dbReference type="Pfam" id="PF09462">
    <property type="entry name" value="Mus7"/>
    <property type="match status" value="2"/>
</dbReference>
<reference evidence="2 3" key="1">
    <citation type="submission" date="2020-07" db="EMBL/GenBank/DDBJ databases">
        <title>The yeast mating-type switching endonuclease HO is a domesticated member of an unorthodox homing genetic element family.</title>
        <authorList>
            <person name="Coughlan A.Y."/>
            <person name="Lombardi L."/>
            <person name="Braun-Galleani S."/>
            <person name="Martos A.R."/>
            <person name="Galeote V."/>
            <person name="Bigey F."/>
            <person name="Dequin S."/>
            <person name="Byrne K.P."/>
            <person name="Wolfe K.H."/>
        </authorList>
    </citation>
    <scope>NUCLEOTIDE SEQUENCE [LARGE SCALE GENOMIC DNA]</scope>
    <source>
        <strain evidence="2 3">NRRL Y-6702</strain>
    </source>
</reference>
<proteinExistence type="predicted"/>
<evidence type="ECO:0000256" key="1">
    <source>
        <dbReference type="SAM" id="MobiDB-lite"/>
    </source>
</evidence>
<dbReference type="GO" id="GO:0031297">
    <property type="term" value="P:replication fork processing"/>
    <property type="evidence" value="ECO:0007669"/>
    <property type="project" value="InterPro"/>
</dbReference>
<feature type="region of interest" description="Disordered" evidence="1">
    <location>
        <begin position="49"/>
        <end position="69"/>
    </location>
</feature>
<dbReference type="OrthoDB" id="4068315at2759"/>
<dbReference type="PANTHER" id="PTHR28122">
    <property type="entry name" value="E3 UBIQUITIN-PROTEIN LIGASE SUBSTRATE RECEPTOR MMS22"/>
    <property type="match status" value="1"/>
</dbReference>
<dbReference type="EMBL" id="CP058608">
    <property type="protein sequence ID" value="QLG73285.1"/>
    <property type="molecule type" value="Genomic_DNA"/>
</dbReference>
<dbReference type="PANTHER" id="PTHR28122:SF1">
    <property type="entry name" value="E3 UBIQUITIN-PROTEIN LIGASE SUBSTRATE RECEPTOR MMS22"/>
    <property type="match status" value="1"/>
</dbReference>
<gene>
    <name evidence="2" type="ORF">HG535_0E03690</name>
</gene>
<dbReference type="GO" id="GO:0005634">
    <property type="term" value="C:nucleus"/>
    <property type="evidence" value="ECO:0007669"/>
    <property type="project" value="InterPro"/>
</dbReference>
<feature type="compositionally biased region" description="Basic and acidic residues" evidence="1">
    <location>
        <begin position="134"/>
        <end position="148"/>
    </location>
</feature>
<feature type="compositionally biased region" description="Polar residues" evidence="1">
    <location>
        <begin position="357"/>
        <end position="367"/>
    </location>
</feature>
<feature type="region of interest" description="Disordered" evidence="1">
    <location>
        <begin position="393"/>
        <end position="454"/>
    </location>
</feature>
<feature type="compositionally biased region" description="Polar residues" evidence="1">
    <location>
        <begin position="1"/>
        <end position="11"/>
    </location>
</feature>
<feature type="region of interest" description="Disordered" evidence="1">
    <location>
        <begin position="130"/>
        <end position="190"/>
    </location>
</feature>
<accession>A0A7H9B3N8</accession>
<protein>
    <submittedName>
        <fullName evidence="2">Uncharacterized protein</fullName>
    </submittedName>
</protein>
<feature type="compositionally biased region" description="Basic and acidic residues" evidence="1">
    <location>
        <begin position="180"/>
        <end position="190"/>
    </location>
</feature>
<evidence type="ECO:0000313" key="3">
    <source>
        <dbReference type="Proteomes" id="UP000509704"/>
    </source>
</evidence>
<feature type="compositionally biased region" description="Basic and acidic residues" evidence="1">
    <location>
        <begin position="417"/>
        <end position="433"/>
    </location>
</feature>
<dbReference type="GeneID" id="59237027"/>
<dbReference type="GO" id="GO:0000724">
    <property type="term" value="P:double-strand break repair via homologous recombination"/>
    <property type="evidence" value="ECO:0007669"/>
    <property type="project" value="TreeGrafter"/>
</dbReference>
<sequence>MSLRSPSSSVVPDSEYENDSYDVFYNPSADNLYQENGAHNEVLKVNHTHHPESPKAQDSHEVPELKSISSGGRLLRKRKAIQKMPYSLERIRHQELLQGFDVTSFEDNCEQIVLPKSAVKDIFQGVSVPGPAYSRDRENLEGSRRAEELNSSGIATPRQRTVSNGNPELRSPDSIVNDIQEERKRDVEDEGRADLVHTQEQILFRGRVLNMKTGYRGVLPRVAWEKSLKKAANIRGPKRRKLLADQKGVAKRRLAPHKNNQDDLLLNDLIASDEDSEIEEENLYNLGNHVDPHYWHELEEYYKGKYMDDYLSEESSEPNELFERGNDIIDLEHNDDESPIRRPLYGSSPIIVHEQSEPGTAMTSFSNDKNRKSSQRSLYRHFLRDAGSPGFVHRSKRRVRAQNATSSRNTAAMSNKTDSKYVSRKSFTDDQPKINKNKSKKPGMPIPGIFPGPSSDLNRRANVFSTVVEALSSHYVSRGTRQNGVPPAKTQVFDKAHEESKNMPCGGVFDSLLTKKSIKAPDIVKIMLSNKQYTLSKLDDNGTFATLRNVFNHILNIGVTDIELVKLSDTLTLFLLYYNRPGIHEILSDFYKRFTFKVVALREAAKPIHFYQISLCQLMFLELSRCSDIANSFKTKLETTIIHNVVSFFDLISVCEEDMILSETNYLSSSYSLLAAIIKEIDAVERLWNLLGTKKVKHQVFFILLKLFPPKQENWRLLQLENRYTAMLNVLKIVNFCLFELNWPVTDELVLLFHRLYKTRRFENFSEEETMTTQNQVITSCRQEFVSKTIFNSYLAILRSTALSSCLVEKIVPISEVSENDSHGIVINRTNLLLALAENSSINLEKRVEQLLRPLLTAEYIKSKNKNSLEMICGSILSSSICLFEINAFKKYSFRAKTIVSCFKLLVFEREYLSNIWITFLGHLEKILEIQSHSYTNVLKDIYPCLLLMAQKKYFQNGMIILMRLYMRKLNELGPAWVEANLFQGFKRCAHESTGWIDYYCKIGQFLIEKQVISWWSFYMYNKIQGSSSKMLCFDHKIVQLCDSHSFDLIKKPLFSMAVDEILRNETTLFACFIKELLNREKGTTTSYDFHQTEANKLHVIKRLCTVMSALSYKDLMSKLISNIKKYYQNKSLTISFVKPLVEFLNSNHVDLIKSSHDFLFLKRELKISDKETDKSHFRHIFVSQRDPILRACYIEEGLIHASAIKEGVEDYMEKLSSLFSFPSFSDPFAFFSTLIEAHLVPNENNDLFQRKVSIGLYYLRLINDILISRYLQVEVNAFLELCKMHKTLCTKIRWSDFQAFATGRYFLFETMRYQLNVLRIADGFWELKPLMETTREFLLGVCSDGNQQEAILQLSSKIEEIISQSSDTCFSNDLDIDPFEQSKMESTLQEFIINRDIT</sequence>
<dbReference type="Proteomes" id="UP000509704">
    <property type="component" value="Chromosome 5"/>
</dbReference>
<feature type="compositionally biased region" description="Basic and acidic residues" evidence="1">
    <location>
        <begin position="49"/>
        <end position="64"/>
    </location>
</feature>
<feature type="region of interest" description="Disordered" evidence="1">
    <location>
        <begin position="356"/>
        <end position="376"/>
    </location>
</feature>
<dbReference type="InterPro" id="IPR019021">
    <property type="entry name" value="Mms22"/>
</dbReference>
<feature type="region of interest" description="Disordered" evidence="1">
    <location>
        <begin position="1"/>
        <end position="22"/>
    </location>
</feature>
<organism evidence="2 3">
    <name type="scientific">Zygotorulaspora mrakii</name>
    <name type="common">Zygosaccharomyces mrakii</name>
    <dbReference type="NCBI Taxonomy" id="42260"/>
    <lineage>
        <taxon>Eukaryota</taxon>
        <taxon>Fungi</taxon>
        <taxon>Dikarya</taxon>
        <taxon>Ascomycota</taxon>
        <taxon>Saccharomycotina</taxon>
        <taxon>Saccharomycetes</taxon>
        <taxon>Saccharomycetales</taxon>
        <taxon>Saccharomycetaceae</taxon>
        <taxon>Zygotorulaspora</taxon>
    </lineage>
</organism>
<dbReference type="KEGG" id="zmk:HG535_0E03690"/>
<feature type="compositionally biased region" description="Polar residues" evidence="1">
    <location>
        <begin position="149"/>
        <end position="166"/>
    </location>
</feature>
<keyword evidence="3" id="KW-1185">Reference proteome</keyword>
<name>A0A7H9B3N8_ZYGMR</name>
<dbReference type="GO" id="GO:0035361">
    <property type="term" value="C:Cul8-RING ubiquitin ligase complex"/>
    <property type="evidence" value="ECO:0007669"/>
    <property type="project" value="TreeGrafter"/>
</dbReference>
<evidence type="ECO:0000313" key="2">
    <source>
        <dbReference type="EMBL" id="QLG73285.1"/>
    </source>
</evidence>
<feature type="compositionally biased region" description="Polar residues" evidence="1">
    <location>
        <begin position="402"/>
        <end position="416"/>
    </location>
</feature>